<gene>
    <name evidence="5" type="ORF">RDB_LOCUS61712</name>
</gene>
<name>A0A8H3B468_9AGAM</name>
<dbReference type="InterPro" id="IPR020904">
    <property type="entry name" value="Sc_DH/Rdtase_CS"/>
</dbReference>
<dbReference type="PANTHER" id="PTHR43618">
    <property type="entry name" value="7-ALPHA-HYDROXYSTEROID DEHYDROGENASE"/>
    <property type="match status" value="1"/>
</dbReference>
<dbReference type="PANTHER" id="PTHR43618:SF4">
    <property type="entry name" value="SHORT CHAIN DEHYDROGENASE_REDUCTASE FAMILY (AFU_ORTHOLOGUE AFUA_7G04540)"/>
    <property type="match status" value="1"/>
</dbReference>
<keyword evidence="4" id="KW-1133">Transmembrane helix</keyword>
<evidence type="ECO:0000313" key="5">
    <source>
        <dbReference type="EMBL" id="CAE6447613.1"/>
    </source>
</evidence>
<keyword evidence="4" id="KW-0472">Membrane</keyword>
<dbReference type="InterPro" id="IPR002347">
    <property type="entry name" value="SDR_fam"/>
</dbReference>
<accession>A0A8H3B468</accession>
<dbReference type="PRINTS" id="PR00081">
    <property type="entry name" value="GDHRDH"/>
</dbReference>
<keyword evidence="2" id="KW-0521">NADP</keyword>
<keyword evidence="3" id="KW-0560">Oxidoreductase</keyword>
<dbReference type="Gene3D" id="3.40.50.720">
    <property type="entry name" value="NAD(P)-binding Rossmann-like Domain"/>
    <property type="match status" value="1"/>
</dbReference>
<dbReference type="Pfam" id="PF13561">
    <property type="entry name" value="adh_short_C2"/>
    <property type="match status" value="1"/>
</dbReference>
<evidence type="ECO:0000256" key="1">
    <source>
        <dbReference type="ARBA" id="ARBA00006484"/>
    </source>
</evidence>
<evidence type="ECO:0000256" key="2">
    <source>
        <dbReference type="ARBA" id="ARBA00022857"/>
    </source>
</evidence>
<protein>
    <recommendedName>
        <fullName evidence="7">Rhamnolipids biosynthesis 3-oxoacyl-[acyl-carrier-protein] reductase</fullName>
    </recommendedName>
</protein>
<reference evidence="5" key="1">
    <citation type="submission" date="2021-01" db="EMBL/GenBank/DDBJ databases">
        <authorList>
            <person name="Kaushik A."/>
        </authorList>
    </citation>
    <scope>NUCLEOTIDE SEQUENCE</scope>
    <source>
        <strain evidence="5">AG4-R118</strain>
    </source>
</reference>
<comment type="similarity">
    <text evidence="1">Belongs to the short-chain dehydrogenases/reductases (SDR) family.</text>
</comment>
<dbReference type="PRINTS" id="PR00080">
    <property type="entry name" value="SDRFAMILY"/>
</dbReference>
<proteinExistence type="inferred from homology"/>
<dbReference type="InterPro" id="IPR052178">
    <property type="entry name" value="Sec_Metab_Biosynth_SDR"/>
</dbReference>
<sequence>MSHLQIDKVFGVSGLVALVSGGGTGIGLMMAKGLAANGAKVYIGSRRKEVVEKAAAEHSVGLSGKLIPIALDVTNKESIESAVKLISAENDGKLDILVNNAGQCGPVSRFFSDPSAPESKDTATLGTALFRNESFEEWSDLFSINVSSIFFVSIAFLGLLEKASKTRETETGGWSSSIINITSVSGQMKQAQNHFAYNTSKAGAIHLTKMLSTELALHKIPVRVNTIAPGPFASEMTISEVTAENVDLIAKGMTKIPAGRGGFDKDIAGAALYLASPASYYINGQVISVDGGFLAVNPAVV</sequence>
<organism evidence="5 6">
    <name type="scientific">Rhizoctonia solani</name>
    <dbReference type="NCBI Taxonomy" id="456999"/>
    <lineage>
        <taxon>Eukaryota</taxon>
        <taxon>Fungi</taxon>
        <taxon>Dikarya</taxon>
        <taxon>Basidiomycota</taxon>
        <taxon>Agaricomycotina</taxon>
        <taxon>Agaricomycetes</taxon>
        <taxon>Cantharellales</taxon>
        <taxon>Ceratobasidiaceae</taxon>
        <taxon>Rhizoctonia</taxon>
    </lineage>
</organism>
<evidence type="ECO:0000256" key="4">
    <source>
        <dbReference type="SAM" id="Phobius"/>
    </source>
</evidence>
<keyword evidence="4" id="KW-0812">Transmembrane</keyword>
<evidence type="ECO:0000313" key="6">
    <source>
        <dbReference type="Proteomes" id="UP000663888"/>
    </source>
</evidence>
<dbReference type="InterPro" id="IPR036291">
    <property type="entry name" value="NAD(P)-bd_dom_sf"/>
</dbReference>
<evidence type="ECO:0000256" key="3">
    <source>
        <dbReference type="ARBA" id="ARBA00023002"/>
    </source>
</evidence>
<dbReference type="SUPFAM" id="SSF51735">
    <property type="entry name" value="NAD(P)-binding Rossmann-fold domains"/>
    <property type="match status" value="1"/>
</dbReference>
<dbReference type="AlphaFoldDB" id="A0A8H3B468"/>
<comment type="caution">
    <text evidence="5">The sequence shown here is derived from an EMBL/GenBank/DDBJ whole genome shotgun (WGS) entry which is preliminary data.</text>
</comment>
<dbReference type="PROSITE" id="PS00061">
    <property type="entry name" value="ADH_SHORT"/>
    <property type="match status" value="1"/>
</dbReference>
<feature type="transmembrane region" description="Helical" evidence="4">
    <location>
        <begin position="12"/>
        <end position="31"/>
    </location>
</feature>
<evidence type="ECO:0008006" key="7">
    <source>
        <dbReference type="Google" id="ProtNLM"/>
    </source>
</evidence>
<dbReference type="EMBL" id="CAJMWX010001033">
    <property type="protein sequence ID" value="CAE6447613.1"/>
    <property type="molecule type" value="Genomic_DNA"/>
</dbReference>
<feature type="transmembrane region" description="Helical" evidence="4">
    <location>
        <begin position="141"/>
        <end position="160"/>
    </location>
</feature>
<dbReference type="GO" id="GO:0016491">
    <property type="term" value="F:oxidoreductase activity"/>
    <property type="evidence" value="ECO:0007669"/>
    <property type="project" value="UniProtKB-KW"/>
</dbReference>
<dbReference type="Proteomes" id="UP000663888">
    <property type="component" value="Unassembled WGS sequence"/>
</dbReference>